<dbReference type="RefSeq" id="XP_030767713.1">
    <property type="nucleotide sequence ID" value="XM_030911853.1"/>
</dbReference>
<dbReference type="KEGG" id="soy:115891410"/>
<dbReference type="Proteomes" id="UP000504635">
    <property type="component" value="Unplaced"/>
</dbReference>
<keyword evidence="1" id="KW-1185">Reference proteome</keyword>
<name>A0A6J2YUC0_SITOR</name>
<sequence length="117" mass="14537">MLQANKNKLMATEMDPLRRSCGRSKLERIRNDDIRMQMQMDRHIHEDIEKRQLTWTCEENDRWPRKILEWTPLVRRKRGRPRRSWRDDINQVMNARNLYEDEVFDRKGWKLGTEKRQ</sequence>
<evidence type="ECO:0000313" key="2">
    <source>
        <dbReference type="RefSeq" id="XP_030767713.1"/>
    </source>
</evidence>
<accession>A0A6J2YUC0</accession>
<evidence type="ECO:0000313" key="1">
    <source>
        <dbReference type="Proteomes" id="UP000504635"/>
    </source>
</evidence>
<dbReference type="OrthoDB" id="6776761at2759"/>
<dbReference type="GeneID" id="115891410"/>
<gene>
    <name evidence="2" type="primary">LOC115891410</name>
</gene>
<organism evidence="1 2">
    <name type="scientific">Sitophilus oryzae</name>
    <name type="common">Rice weevil</name>
    <name type="synonym">Curculio oryzae</name>
    <dbReference type="NCBI Taxonomy" id="7048"/>
    <lineage>
        <taxon>Eukaryota</taxon>
        <taxon>Metazoa</taxon>
        <taxon>Ecdysozoa</taxon>
        <taxon>Arthropoda</taxon>
        <taxon>Hexapoda</taxon>
        <taxon>Insecta</taxon>
        <taxon>Pterygota</taxon>
        <taxon>Neoptera</taxon>
        <taxon>Endopterygota</taxon>
        <taxon>Coleoptera</taxon>
        <taxon>Polyphaga</taxon>
        <taxon>Cucujiformia</taxon>
        <taxon>Curculionidae</taxon>
        <taxon>Dryophthorinae</taxon>
        <taxon>Sitophilus</taxon>
    </lineage>
</organism>
<proteinExistence type="predicted"/>
<protein>
    <submittedName>
        <fullName evidence="2">Uncharacterized protein LOC115891410</fullName>
    </submittedName>
</protein>
<dbReference type="InParanoid" id="A0A6J2YUC0"/>
<dbReference type="AlphaFoldDB" id="A0A6J2YUC0"/>
<reference evidence="2" key="1">
    <citation type="submission" date="2025-08" db="UniProtKB">
        <authorList>
            <consortium name="RefSeq"/>
        </authorList>
    </citation>
    <scope>IDENTIFICATION</scope>
    <source>
        <tissue evidence="2">Gonads</tissue>
    </source>
</reference>